<dbReference type="InterPro" id="IPR011711">
    <property type="entry name" value="GntR_C"/>
</dbReference>
<dbReference type="SUPFAM" id="SSF48008">
    <property type="entry name" value="GntR ligand-binding domain-like"/>
    <property type="match status" value="1"/>
</dbReference>
<evidence type="ECO:0000256" key="3">
    <source>
        <dbReference type="ARBA" id="ARBA00023163"/>
    </source>
</evidence>
<evidence type="ECO:0000259" key="4">
    <source>
        <dbReference type="PROSITE" id="PS50949"/>
    </source>
</evidence>
<dbReference type="PROSITE" id="PS50949">
    <property type="entry name" value="HTH_GNTR"/>
    <property type="match status" value="1"/>
</dbReference>
<dbReference type="SMART" id="SM00345">
    <property type="entry name" value="HTH_GNTR"/>
    <property type="match status" value="1"/>
</dbReference>
<dbReference type="SMART" id="SM00895">
    <property type="entry name" value="FCD"/>
    <property type="match status" value="1"/>
</dbReference>
<feature type="domain" description="HTH gntR-type" evidence="4">
    <location>
        <begin position="11"/>
        <end position="78"/>
    </location>
</feature>
<dbReference type="Pfam" id="PF00392">
    <property type="entry name" value="GntR"/>
    <property type="match status" value="1"/>
</dbReference>
<dbReference type="Gene3D" id="1.20.120.530">
    <property type="entry name" value="GntR ligand-binding domain-like"/>
    <property type="match status" value="1"/>
</dbReference>
<evidence type="ECO:0000256" key="2">
    <source>
        <dbReference type="ARBA" id="ARBA00023125"/>
    </source>
</evidence>
<dbReference type="InterPro" id="IPR036390">
    <property type="entry name" value="WH_DNA-bd_sf"/>
</dbReference>
<dbReference type="RefSeq" id="WP_350777173.1">
    <property type="nucleotide sequence ID" value="NZ_JBEPEK010000016.1"/>
</dbReference>
<evidence type="ECO:0000313" key="6">
    <source>
        <dbReference type="Proteomes" id="UP001474181"/>
    </source>
</evidence>
<keyword evidence="2" id="KW-0238">DNA-binding</keyword>
<dbReference type="Pfam" id="PF07729">
    <property type="entry name" value="FCD"/>
    <property type="match status" value="1"/>
</dbReference>
<reference evidence="5 6" key="1">
    <citation type="submission" date="2024-06" db="EMBL/GenBank/DDBJ databases">
        <title>The Natural Products Discovery Center: Release of the First 8490 Sequenced Strains for Exploring Actinobacteria Biosynthetic Diversity.</title>
        <authorList>
            <person name="Kalkreuter E."/>
            <person name="Kautsar S.A."/>
            <person name="Yang D."/>
            <person name="Bader C.D."/>
            <person name="Teijaro C.N."/>
            <person name="Fluegel L."/>
            <person name="Davis C.M."/>
            <person name="Simpson J.R."/>
            <person name="Lauterbach L."/>
            <person name="Steele A.D."/>
            <person name="Gui C."/>
            <person name="Meng S."/>
            <person name="Li G."/>
            <person name="Viehrig K."/>
            <person name="Ye F."/>
            <person name="Su P."/>
            <person name="Kiefer A.F."/>
            <person name="Nichols A."/>
            <person name="Cepeda A.J."/>
            <person name="Yan W."/>
            <person name="Fan B."/>
            <person name="Jiang Y."/>
            <person name="Adhikari A."/>
            <person name="Zheng C.-J."/>
            <person name="Schuster L."/>
            <person name="Cowan T.M."/>
            <person name="Smanski M.J."/>
            <person name="Chevrette M.G."/>
            <person name="De Carvalho L.P.S."/>
            <person name="Shen B."/>
        </authorList>
    </citation>
    <scope>NUCLEOTIDE SEQUENCE [LARGE SCALE GENOMIC DNA]</scope>
    <source>
        <strain evidence="5 6">NPDC000234</strain>
    </source>
</reference>
<dbReference type="InterPro" id="IPR036388">
    <property type="entry name" value="WH-like_DNA-bd_sf"/>
</dbReference>
<evidence type="ECO:0000313" key="5">
    <source>
        <dbReference type="EMBL" id="MER7178641.1"/>
    </source>
</evidence>
<dbReference type="CDD" id="cd07377">
    <property type="entry name" value="WHTH_GntR"/>
    <property type="match status" value="1"/>
</dbReference>
<proteinExistence type="predicted"/>
<dbReference type="Proteomes" id="UP001474181">
    <property type="component" value="Unassembled WGS sequence"/>
</dbReference>
<keyword evidence="1" id="KW-0805">Transcription regulation</keyword>
<dbReference type="Gene3D" id="1.10.10.10">
    <property type="entry name" value="Winged helix-like DNA-binding domain superfamily/Winged helix DNA-binding domain"/>
    <property type="match status" value="1"/>
</dbReference>
<dbReference type="EMBL" id="JBEPEK010000016">
    <property type="protein sequence ID" value="MER7178641.1"/>
    <property type="molecule type" value="Genomic_DNA"/>
</dbReference>
<name>A0ABV1WPD1_9ACTN</name>
<keyword evidence="3" id="KW-0804">Transcription</keyword>
<dbReference type="PANTHER" id="PTHR43537">
    <property type="entry name" value="TRANSCRIPTIONAL REGULATOR, GNTR FAMILY"/>
    <property type="match status" value="1"/>
</dbReference>
<accession>A0ABV1WPD1</accession>
<dbReference type="SUPFAM" id="SSF46785">
    <property type="entry name" value="Winged helix' DNA-binding domain"/>
    <property type="match status" value="1"/>
</dbReference>
<organism evidence="5 6">
    <name type="scientific">Streptomyces hyaluromycini</name>
    <dbReference type="NCBI Taxonomy" id="1377993"/>
    <lineage>
        <taxon>Bacteria</taxon>
        <taxon>Bacillati</taxon>
        <taxon>Actinomycetota</taxon>
        <taxon>Actinomycetes</taxon>
        <taxon>Kitasatosporales</taxon>
        <taxon>Streptomycetaceae</taxon>
        <taxon>Streptomyces</taxon>
    </lineage>
</organism>
<dbReference type="PANTHER" id="PTHR43537:SF24">
    <property type="entry name" value="GLUCONATE OPERON TRANSCRIPTIONAL REPRESSOR"/>
    <property type="match status" value="1"/>
</dbReference>
<sequence>MSDPLGPMETASLADQAYQRLRDAVREGTLRPGEKITERDLAARLGVSPTPVREALRQLVHEKVVERVGTRALRIADHPAAARSEVVEAEVRLSALMARLAARNATDAQLAALAELLDRADGLVAEVERVLAEQGADAAVADPLTALFRMLRQFHHQVEASVGNPVLEGLLHQARAFSDEERLDLTVKLAPERAEAFRRRYREHRGLLDALLDRDEERAEQLAMHHHREALIQLSGI</sequence>
<gene>
    <name evidence="5" type="ORF">ABT404_03980</name>
</gene>
<protein>
    <submittedName>
        <fullName evidence="5">GntR family transcriptional regulator</fullName>
    </submittedName>
</protein>
<keyword evidence="6" id="KW-1185">Reference proteome</keyword>
<dbReference type="InterPro" id="IPR000524">
    <property type="entry name" value="Tscrpt_reg_HTH_GntR"/>
</dbReference>
<dbReference type="InterPro" id="IPR008920">
    <property type="entry name" value="TF_FadR/GntR_C"/>
</dbReference>
<evidence type="ECO:0000256" key="1">
    <source>
        <dbReference type="ARBA" id="ARBA00023015"/>
    </source>
</evidence>
<comment type="caution">
    <text evidence="5">The sequence shown here is derived from an EMBL/GenBank/DDBJ whole genome shotgun (WGS) entry which is preliminary data.</text>
</comment>